<proteinExistence type="predicted"/>
<accession>A0A6C0DJ08</accession>
<name>A0A6C0DJ08_9ZZZZ</name>
<dbReference type="AlphaFoldDB" id="A0A6C0DJ08"/>
<sequence>MSASIELTNFRTQPVAQTKTIIKYTFTCGDVVYLQKGEPVTGPKAPVTHICKRKPEVYLLDERYEKLNRQLKEYQQRPGPTLYDDFRSSFTDKDLKFIFRDM</sequence>
<protein>
    <submittedName>
        <fullName evidence="1">Uncharacterized protein</fullName>
    </submittedName>
</protein>
<organism evidence="1">
    <name type="scientific">viral metagenome</name>
    <dbReference type="NCBI Taxonomy" id="1070528"/>
    <lineage>
        <taxon>unclassified sequences</taxon>
        <taxon>metagenomes</taxon>
        <taxon>organismal metagenomes</taxon>
    </lineage>
</organism>
<dbReference type="EMBL" id="MN739628">
    <property type="protein sequence ID" value="QHT16928.1"/>
    <property type="molecule type" value="Genomic_DNA"/>
</dbReference>
<reference evidence="1" key="1">
    <citation type="journal article" date="2020" name="Nature">
        <title>Giant virus diversity and host interactions through global metagenomics.</title>
        <authorList>
            <person name="Schulz F."/>
            <person name="Roux S."/>
            <person name="Paez-Espino D."/>
            <person name="Jungbluth S."/>
            <person name="Walsh D.A."/>
            <person name="Denef V.J."/>
            <person name="McMahon K.D."/>
            <person name="Konstantinidis K.T."/>
            <person name="Eloe-Fadrosh E.A."/>
            <person name="Kyrpides N.C."/>
            <person name="Woyke T."/>
        </authorList>
    </citation>
    <scope>NUCLEOTIDE SEQUENCE</scope>
    <source>
        <strain evidence="1">GVMAG-M-3300023174-207</strain>
    </source>
</reference>
<evidence type="ECO:0000313" key="1">
    <source>
        <dbReference type="EMBL" id="QHT16928.1"/>
    </source>
</evidence>